<name>A0A517T6G3_9PLAN</name>
<dbReference type="Pfam" id="PF02881">
    <property type="entry name" value="SRP54_N"/>
    <property type="match status" value="1"/>
</dbReference>
<dbReference type="PANTHER" id="PTHR11564">
    <property type="entry name" value="SIGNAL RECOGNITION PARTICLE 54K PROTEIN SRP54"/>
    <property type="match status" value="1"/>
</dbReference>
<keyword evidence="13" id="KW-1185">Reference proteome</keyword>
<dbReference type="Proteomes" id="UP000319976">
    <property type="component" value="Chromosome"/>
</dbReference>
<evidence type="ECO:0000256" key="2">
    <source>
        <dbReference type="ARBA" id="ARBA00022741"/>
    </source>
</evidence>
<evidence type="ECO:0000256" key="4">
    <source>
        <dbReference type="ARBA" id="ARBA00022884"/>
    </source>
</evidence>
<dbReference type="SMART" id="SM00963">
    <property type="entry name" value="SRP54_N"/>
    <property type="match status" value="1"/>
</dbReference>
<organism evidence="12 13">
    <name type="scientific">Calycomorphotria hydatis</name>
    <dbReference type="NCBI Taxonomy" id="2528027"/>
    <lineage>
        <taxon>Bacteria</taxon>
        <taxon>Pseudomonadati</taxon>
        <taxon>Planctomycetota</taxon>
        <taxon>Planctomycetia</taxon>
        <taxon>Planctomycetales</taxon>
        <taxon>Planctomycetaceae</taxon>
        <taxon>Calycomorphotria</taxon>
    </lineage>
</organism>
<comment type="similarity">
    <text evidence="1 9">Belongs to the GTP-binding SRP family. SRP54 subfamily.</text>
</comment>
<comment type="domain">
    <text evidence="9">Composed of three domains: the N-terminal N domain, which is responsible for interactions with the ribosome, the central G domain, which binds GTP, and the C-terminal M domain, which binds the RNA and the signal sequence of the RNC.</text>
</comment>
<dbReference type="InterPro" id="IPR004125">
    <property type="entry name" value="Signal_recog_particle_SRP54_M"/>
</dbReference>
<dbReference type="GO" id="GO:0005525">
    <property type="term" value="F:GTP binding"/>
    <property type="evidence" value="ECO:0007669"/>
    <property type="project" value="UniProtKB-UniRule"/>
</dbReference>
<dbReference type="SMART" id="SM00382">
    <property type="entry name" value="AAA"/>
    <property type="match status" value="1"/>
</dbReference>
<evidence type="ECO:0000256" key="7">
    <source>
        <dbReference type="ARBA" id="ARBA00023274"/>
    </source>
</evidence>
<keyword evidence="2 9" id="KW-0547">Nucleotide-binding</keyword>
<dbReference type="Pfam" id="PF02978">
    <property type="entry name" value="SRP_SPB"/>
    <property type="match status" value="1"/>
</dbReference>
<feature type="binding site" evidence="9">
    <location>
        <begin position="272"/>
        <end position="275"/>
    </location>
    <ligand>
        <name>GTP</name>
        <dbReference type="ChEBI" id="CHEBI:37565"/>
    </ligand>
</feature>
<dbReference type="SMART" id="SM00962">
    <property type="entry name" value="SRP54"/>
    <property type="match status" value="1"/>
</dbReference>
<protein>
    <recommendedName>
        <fullName evidence="9">Signal recognition particle protein</fullName>
        <ecNumber evidence="9">3.6.5.4</ecNumber>
    </recommendedName>
    <alternativeName>
        <fullName evidence="9">Fifty-four homolog</fullName>
    </alternativeName>
</protein>
<evidence type="ECO:0000256" key="1">
    <source>
        <dbReference type="ARBA" id="ARBA00005450"/>
    </source>
</evidence>
<comment type="function">
    <text evidence="9">Involved in targeting and insertion of nascent membrane proteins into the cytoplasmic membrane. Binds to the hydrophobic signal sequence of the ribosome-nascent chain (RNC) as it emerges from the ribosomes. The SRP-RNC complex is then targeted to the cytoplasmic membrane where it interacts with the SRP receptor FtsY.</text>
</comment>
<dbReference type="PANTHER" id="PTHR11564:SF5">
    <property type="entry name" value="SIGNAL RECOGNITION PARTICLE SUBUNIT SRP54"/>
    <property type="match status" value="1"/>
</dbReference>
<dbReference type="EC" id="3.6.5.4" evidence="9"/>
<proteinExistence type="inferred from homology"/>
<dbReference type="PROSITE" id="PS00300">
    <property type="entry name" value="SRP54"/>
    <property type="match status" value="1"/>
</dbReference>
<evidence type="ECO:0000256" key="8">
    <source>
        <dbReference type="ARBA" id="ARBA00048027"/>
    </source>
</evidence>
<feature type="domain" description="SRP54-type proteins GTP-binding" evidence="11">
    <location>
        <begin position="293"/>
        <end position="306"/>
    </location>
</feature>
<evidence type="ECO:0000313" key="13">
    <source>
        <dbReference type="Proteomes" id="UP000319976"/>
    </source>
</evidence>
<dbReference type="InterPro" id="IPR003593">
    <property type="entry name" value="AAA+_ATPase"/>
</dbReference>
<dbReference type="InterPro" id="IPR004780">
    <property type="entry name" value="SRP"/>
</dbReference>
<feature type="compositionally biased region" description="Basic residues" evidence="10">
    <location>
        <begin position="501"/>
        <end position="516"/>
    </location>
</feature>
<evidence type="ECO:0000256" key="5">
    <source>
        <dbReference type="ARBA" id="ARBA00023134"/>
    </source>
</evidence>
<dbReference type="Gene3D" id="1.20.120.140">
    <property type="entry name" value="Signal recognition particle SRP54, nucleotide-binding domain"/>
    <property type="match status" value="1"/>
</dbReference>
<dbReference type="FunFam" id="3.40.50.300:FF:000022">
    <property type="entry name" value="Signal recognition particle 54 kDa subunit"/>
    <property type="match status" value="1"/>
</dbReference>
<dbReference type="AlphaFoldDB" id="A0A517T6G3"/>
<evidence type="ECO:0000256" key="9">
    <source>
        <dbReference type="HAMAP-Rule" id="MF_00306"/>
    </source>
</evidence>
<feature type="region of interest" description="Disordered" evidence="10">
    <location>
        <begin position="464"/>
        <end position="516"/>
    </location>
</feature>
<dbReference type="InterPro" id="IPR027417">
    <property type="entry name" value="P-loop_NTPase"/>
</dbReference>
<evidence type="ECO:0000256" key="3">
    <source>
        <dbReference type="ARBA" id="ARBA00022801"/>
    </source>
</evidence>
<dbReference type="GO" id="GO:0006614">
    <property type="term" value="P:SRP-dependent cotranslational protein targeting to membrane"/>
    <property type="evidence" value="ECO:0007669"/>
    <property type="project" value="InterPro"/>
</dbReference>
<dbReference type="SUPFAM" id="SSF52540">
    <property type="entry name" value="P-loop containing nucleoside triphosphate hydrolases"/>
    <property type="match status" value="1"/>
</dbReference>
<keyword evidence="4 9" id="KW-0694">RNA-binding</keyword>
<evidence type="ECO:0000313" key="12">
    <source>
        <dbReference type="EMBL" id="QDT63948.1"/>
    </source>
</evidence>
<keyword evidence="9" id="KW-0963">Cytoplasm</keyword>
<feature type="binding site" evidence="9">
    <location>
        <begin position="130"/>
        <end position="137"/>
    </location>
    <ligand>
        <name>GTP</name>
        <dbReference type="ChEBI" id="CHEBI:37565"/>
    </ligand>
</feature>
<dbReference type="GO" id="GO:0008312">
    <property type="term" value="F:7S RNA binding"/>
    <property type="evidence" value="ECO:0007669"/>
    <property type="project" value="InterPro"/>
</dbReference>
<dbReference type="InterPro" id="IPR036891">
    <property type="entry name" value="Signal_recog_part_SRP54_M_sf"/>
</dbReference>
<dbReference type="EMBL" id="CP036316">
    <property type="protein sequence ID" value="QDT63948.1"/>
    <property type="molecule type" value="Genomic_DNA"/>
</dbReference>
<accession>A0A517T6G3</accession>
<keyword evidence="3 9" id="KW-0378">Hydrolase</keyword>
<reference evidence="12 13" key="1">
    <citation type="submission" date="2019-02" db="EMBL/GenBank/DDBJ databases">
        <title>Deep-cultivation of Planctomycetes and their phenomic and genomic characterization uncovers novel biology.</title>
        <authorList>
            <person name="Wiegand S."/>
            <person name="Jogler M."/>
            <person name="Boedeker C."/>
            <person name="Pinto D."/>
            <person name="Vollmers J."/>
            <person name="Rivas-Marin E."/>
            <person name="Kohn T."/>
            <person name="Peeters S.H."/>
            <person name="Heuer A."/>
            <person name="Rast P."/>
            <person name="Oberbeckmann S."/>
            <person name="Bunk B."/>
            <person name="Jeske O."/>
            <person name="Meyerdierks A."/>
            <person name="Storesund J.E."/>
            <person name="Kallscheuer N."/>
            <person name="Luecker S."/>
            <person name="Lage O.M."/>
            <person name="Pohl T."/>
            <person name="Merkel B.J."/>
            <person name="Hornburger P."/>
            <person name="Mueller R.-W."/>
            <person name="Bruemmer F."/>
            <person name="Labrenz M."/>
            <person name="Spormann A.M."/>
            <person name="Op den Camp H."/>
            <person name="Overmann J."/>
            <person name="Amann R."/>
            <person name="Jetten M.S.M."/>
            <person name="Mascher T."/>
            <person name="Medema M.H."/>
            <person name="Devos D.P."/>
            <person name="Kaster A.-K."/>
            <person name="Ovreas L."/>
            <person name="Rohde M."/>
            <person name="Galperin M.Y."/>
            <person name="Jogler C."/>
        </authorList>
    </citation>
    <scope>NUCLEOTIDE SEQUENCE [LARGE SCALE GENOMIC DNA]</scope>
    <source>
        <strain evidence="12 13">V22</strain>
    </source>
</reference>
<dbReference type="HAMAP" id="MF_00306">
    <property type="entry name" value="SRP54"/>
    <property type="match status" value="1"/>
</dbReference>
<dbReference type="InterPro" id="IPR022941">
    <property type="entry name" value="SRP54"/>
</dbReference>
<feature type="region of interest" description="Disordered" evidence="10">
    <location>
        <begin position="405"/>
        <end position="436"/>
    </location>
</feature>
<evidence type="ECO:0000256" key="6">
    <source>
        <dbReference type="ARBA" id="ARBA00023135"/>
    </source>
</evidence>
<comment type="subunit">
    <text evidence="9">Part of the signal recognition particle protein translocation system, which is composed of SRP and FtsY.</text>
</comment>
<dbReference type="GO" id="GO:0003924">
    <property type="term" value="F:GTPase activity"/>
    <property type="evidence" value="ECO:0007669"/>
    <property type="project" value="UniProtKB-UniRule"/>
</dbReference>
<dbReference type="SUPFAM" id="SSF47446">
    <property type="entry name" value="Signal peptide-binding domain"/>
    <property type="match status" value="1"/>
</dbReference>
<comment type="subcellular location">
    <subcellularLocation>
        <location evidence="9">Cytoplasm</location>
    </subcellularLocation>
    <text evidence="9">The SRP-RNC complex is targeted to the cytoplasmic membrane.</text>
</comment>
<sequence>MGLLDLPRWGPFQMFETITNNLAGAFESIRKGRLTESNIREGMKQVRQALLEADVNYEVAKDFMNRVTEQAVGDTVLKALNPSEQIIGIVYQELVLLLGGDPRESEFTPRGVVEQLDIKREGLTVLMMCGLQGSGKTTTCGKLARALKLEGLKPMLVAADLQRPAAIEQLKTLGSQIEVPVYSEPPSDSNPVQVCRNGLKAAKSDGSVKVVILDTAGRLHVDDDLMKELRQIDNKCAPDSAIYVADAMTGQDAVNSAKAFNDALELDGVVLTKTDGDTRGGAALSIKAVTGVPLKFIGTGETLEGIESFHPNRMAQRILGGGDMAGLLEKAQREFDSEEMEEAQKRMAEGKFTLQDFRKQMGMIGKLGSMRSIMKMIPGMGQLADMDPDIDMEGELRRVGGIIDAMTPDERNNPDNIDRSRRNRIARGSGNDPADVNKLLKDFKVMASAMQGVTKMGMKDRLKAVQQMAGQAASDPSGRMSREKQRSKRGPQDKNRLRDDKKKKRKEAKKQRKKNK</sequence>
<dbReference type="InterPro" id="IPR042101">
    <property type="entry name" value="SRP54_N_sf"/>
</dbReference>
<dbReference type="NCBIfam" id="TIGR00959">
    <property type="entry name" value="ffh"/>
    <property type="match status" value="1"/>
</dbReference>
<keyword evidence="5 9" id="KW-0342">GTP-binding</keyword>
<comment type="catalytic activity">
    <reaction evidence="8 9">
        <text>GTP + H2O = GDP + phosphate + H(+)</text>
        <dbReference type="Rhea" id="RHEA:19669"/>
        <dbReference type="ChEBI" id="CHEBI:15377"/>
        <dbReference type="ChEBI" id="CHEBI:15378"/>
        <dbReference type="ChEBI" id="CHEBI:37565"/>
        <dbReference type="ChEBI" id="CHEBI:43474"/>
        <dbReference type="ChEBI" id="CHEBI:58189"/>
        <dbReference type="EC" id="3.6.5.4"/>
    </reaction>
</comment>
<evidence type="ECO:0000256" key="10">
    <source>
        <dbReference type="SAM" id="MobiDB-lite"/>
    </source>
</evidence>
<dbReference type="Pfam" id="PF00448">
    <property type="entry name" value="SRP54"/>
    <property type="match status" value="1"/>
</dbReference>
<dbReference type="Gene3D" id="3.40.50.300">
    <property type="entry name" value="P-loop containing nucleotide triphosphate hydrolases"/>
    <property type="match status" value="1"/>
</dbReference>
<dbReference type="KEGG" id="chya:V22_11770"/>
<feature type="compositionally biased region" description="Basic and acidic residues" evidence="10">
    <location>
        <begin position="408"/>
        <end position="420"/>
    </location>
</feature>
<feature type="compositionally biased region" description="Basic and acidic residues" evidence="10">
    <location>
        <begin position="480"/>
        <end position="500"/>
    </location>
</feature>
<feature type="binding site" evidence="9">
    <location>
        <begin position="214"/>
        <end position="218"/>
    </location>
    <ligand>
        <name>GTP</name>
        <dbReference type="ChEBI" id="CHEBI:37565"/>
    </ligand>
</feature>
<keyword evidence="7 9" id="KW-0687">Ribonucleoprotein</keyword>
<dbReference type="InterPro" id="IPR013822">
    <property type="entry name" value="Signal_recog_particl_SRP54_hlx"/>
</dbReference>
<evidence type="ECO:0000259" key="11">
    <source>
        <dbReference type="PROSITE" id="PS00300"/>
    </source>
</evidence>
<dbReference type="InterPro" id="IPR000897">
    <property type="entry name" value="SRP54_GTPase_dom"/>
</dbReference>
<gene>
    <name evidence="9 12" type="primary">ffh</name>
    <name evidence="12" type="ORF">V22_11770</name>
</gene>
<dbReference type="Gene3D" id="1.10.260.30">
    <property type="entry name" value="Signal recognition particle, SRP54 subunit, M-domain"/>
    <property type="match status" value="1"/>
</dbReference>
<keyword evidence="6 9" id="KW-0733">Signal recognition particle</keyword>
<dbReference type="GO" id="GO:0048500">
    <property type="term" value="C:signal recognition particle"/>
    <property type="evidence" value="ECO:0007669"/>
    <property type="project" value="UniProtKB-UniRule"/>
</dbReference>
<dbReference type="CDD" id="cd18539">
    <property type="entry name" value="SRP_G"/>
    <property type="match status" value="1"/>
</dbReference>